<reference evidence="3 4" key="1">
    <citation type="journal article" date="2014" name="Int. J. Syst. Evol. Microbiol.">
        <title>Listeria floridensis sp. nov., Listeria aquatica sp. nov., Listeria cornellensis sp. nov., Listeria riparia sp. nov. and Listeria grandensis sp. nov., from agricultural and natural environments.</title>
        <authorList>
            <person name="den Bakker H.C."/>
            <person name="Warchocki S."/>
            <person name="Wright E.M."/>
            <person name="Allred A.F."/>
            <person name="Ahlstrom C."/>
            <person name="Manuel C.S."/>
            <person name="Stasiewicz M.J."/>
            <person name="Burrell A."/>
            <person name="Roof S."/>
            <person name="Strawn L."/>
            <person name="Fortes E.D."/>
            <person name="Nightingale K.K."/>
            <person name="Kephart D."/>
            <person name="Wiedmann M."/>
        </authorList>
    </citation>
    <scope>NUCLEOTIDE SEQUENCE [LARGE SCALE GENOMIC DNA]</scope>
    <source>
        <strain evidence="3 4">FSL S10-1187</strain>
    </source>
</reference>
<keyword evidence="2" id="KW-0677">Repeat</keyword>
<organism evidence="3 4">
    <name type="scientific">Listeria floridensis FSL S10-1187</name>
    <dbReference type="NCBI Taxonomy" id="1265817"/>
    <lineage>
        <taxon>Bacteria</taxon>
        <taxon>Bacillati</taxon>
        <taxon>Bacillota</taxon>
        <taxon>Bacilli</taxon>
        <taxon>Bacillales</taxon>
        <taxon>Listeriaceae</taxon>
        <taxon>Listeria</taxon>
    </lineage>
</organism>
<dbReference type="InterPro" id="IPR051159">
    <property type="entry name" value="Hexapeptide_acetyltransf"/>
</dbReference>
<keyword evidence="4" id="KW-1185">Reference proteome</keyword>
<dbReference type="InterPro" id="IPR011004">
    <property type="entry name" value="Trimer_LpxA-like_sf"/>
</dbReference>
<sequence>MRKIDRFTPPKADENPLFRVYQTVSFWRTFKNTLVIEFCRYYPWLGGKRNLYRKLLGMTIGEKTAIAFKVTPDLFYPEKITIGRNTVIGYHTTILTHEYLVDEYRVGEVKIGDEAMIGANVTILPGVVIGNRAVIGAGAVVSKDVPDDHFAFGNPLVIRPRKENR</sequence>
<evidence type="ECO:0000256" key="2">
    <source>
        <dbReference type="ARBA" id="ARBA00022737"/>
    </source>
</evidence>
<dbReference type="CDD" id="cd04647">
    <property type="entry name" value="LbH_MAT_like"/>
    <property type="match status" value="1"/>
</dbReference>
<evidence type="ECO:0000313" key="4">
    <source>
        <dbReference type="Proteomes" id="UP000019249"/>
    </source>
</evidence>
<dbReference type="SUPFAM" id="SSF51161">
    <property type="entry name" value="Trimeric LpxA-like enzymes"/>
    <property type="match status" value="1"/>
</dbReference>
<evidence type="ECO:0000256" key="1">
    <source>
        <dbReference type="ARBA" id="ARBA00022679"/>
    </source>
</evidence>
<accession>A0ABP3ATY1</accession>
<dbReference type="InterPro" id="IPR001451">
    <property type="entry name" value="Hexapep"/>
</dbReference>
<dbReference type="EMBL" id="AODF01000045">
    <property type="protein sequence ID" value="EUJ25600.1"/>
    <property type="molecule type" value="Genomic_DNA"/>
</dbReference>
<dbReference type="Pfam" id="PF00132">
    <property type="entry name" value="Hexapep"/>
    <property type="match status" value="1"/>
</dbReference>
<comment type="caution">
    <text evidence="3">The sequence shown here is derived from an EMBL/GenBank/DDBJ whole genome shotgun (WGS) entry which is preliminary data.</text>
</comment>
<dbReference type="RefSeq" id="WP_036098512.1">
    <property type="nucleotide sequence ID" value="NZ_AODF01000045.1"/>
</dbReference>
<name>A0ABP3ATY1_9LIST</name>
<proteinExistence type="predicted"/>
<dbReference type="Proteomes" id="UP000019249">
    <property type="component" value="Unassembled WGS sequence"/>
</dbReference>
<dbReference type="GO" id="GO:0016740">
    <property type="term" value="F:transferase activity"/>
    <property type="evidence" value="ECO:0007669"/>
    <property type="project" value="UniProtKB-KW"/>
</dbReference>
<keyword evidence="1 3" id="KW-0808">Transferase</keyword>
<evidence type="ECO:0000313" key="3">
    <source>
        <dbReference type="EMBL" id="EUJ25600.1"/>
    </source>
</evidence>
<dbReference type="InterPro" id="IPR018357">
    <property type="entry name" value="Hexapep_transf_CS"/>
</dbReference>
<dbReference type="Gene3D" id="2.160.10.10">
    <property type="entry name" value="Hexapeptide repeat proteins"/>
    <property type="match status" value="1"/>
</dbReference>
<protein>
    <submittedName>
        <fullName evidence="3">Hexapeptide transferase</fullName>
    </submittedName>
</protein>
<gene>
    <name evidence="3" type="ORF">MFLO_15234</name>
</gene>
<dbReference type="PANTHER" id="PTHR23416">
    <property type="entry name" value="SIALIC ACID SYNTHASE-RELATED"/>
    <property type="match status" value="1"/>
</dbReference>
<dbReference type="PROSITE" id="PS00101">
    <property type="entry name" value="HEXAPEP_TRANSFERASES"/>
    <property type="match status" value="1"/>
</dbReference>